<evidence type="ECO:0000256" key="9">
    <source>
        <dbReference type="ARBA" id="ARBA00022759"/>
    </source>
</evidence>
<sequence>MKICGIDEAGRGCLAGDLCIAGVVLDKEIDGLKDSKKISEKKRVVLFNEICKNSKFKIVTFTSQDVDKMGLSECLKNGLLEILNYFGDEFEYIYDGNTNFKVQKIKTMIKADALIKEVSAASILVKVTRDENLKTVDKKYPDYGFLKHKGYATKAHIEAILKYGYTNFHRLTYEVKALKNVSKNKF</sequence>
<dbReference type="PANTHER" id="PTHR10954:SF18">
    <property type="entry name" value="RIBONUCLEASE HII"/>
    <property type="match status" value="1"/>
</dbReference>
<dbReference type="InterPro" id="IPR036397">
    <property type="entry name" value="RNaseH_sf"/>
</dbReference>
<comment type="function">
    <text evidence="3 13">Endonuclease that specifically degrades the RNA of RNA-DNA hybrids.</text>
</comment>
<gene>
    <name evidence="15" type="ORF">CYJ41_04940</name>
</gene>
<evidence type="ECO:0000256" key="3">
    <source>
        <dbReference type="ARBA" id="ARBA00004065"/>
    </source>
</evidence>
<accession>A0A2I1N9Y2</accession>
<comment type="subcellular location">
    <subcellularLocation>
        <location evidence="4">Cytoplasm</location>
    </subcellularLocation>
</comment>
<evidence type="ECO:0000256" key="5">
    <source>
        <dbReference type="ARBA" id="ARBA00007383"/>
    </source>
</evidence>
<keyword evidence="8 12" id="KW-0479">Metal-binding</keyword>
<comment type="cofactor">
    <cofactor evidence="12">
        <name>Mn(2+)</name>
        <dbReference type="ChEBI" id="CHEBI:29035"/>
    </cofactor>
    <cofactor evidence="12">
        <name>Mg(2+)</name>
        <dbReference type="ChEBI" id="CHEBI:18420"/>
    </cofactor>
    <text evidence="12">Manganese or magnesium. Binds 1 divalent metal ion per monomer in the absence of substrate. May bind a second metal ion after substrate binding.</text>
</comment>
<evidence type="ECO:0000256" key="4">
    <source>
        <dbReference type="ARBA" id="ARBA00004496"/>
    </source>
</evidence>
<keyword evidence="7 12" id="KW-0540">Nuclease</keyword>
<dbReference type="GO" id="GO:0006298">
    <property type="term" value="P:mismatch repair"/>
    <property type="evidence" value="ECO:0007669"/>
    <property type="project" value="TreeGrafter"/>
</dbReference>
<evidence type="ECO:0000256" key="2">
    <source>
        <dbReference type="ARBA" id="ARBA00001946"/>
    </source>
</evidence>
<keyword evidence="9 12" id="KW-0255">Endonuclease</keyword>
<keyword evidence="10 12" id="KW-0378">Hydrolase</keyword>
<keyword evidence="6" id="KW-0963">Cytoplasm</keyword>
<evidence type="ECO:0000256" key="12">
    <source>
        <dbReference type="PROSITE-ProRule" id="PRU01319"/>
    </source>
</evidence>
<dbReference type="GO" id="GO:0046872">
    <property type="term" value="F:metal ion binding"/>
    <property type="evidence" value="ECO:0007669"/>
    <property type="project" value="UniProtKB-KW"/>
</dbReference>
<evidence type="ECO:0000259" key="14">
    <source>
        <dbReference type="PROSITE" id="PS51975"/>
    </source>
</evidence>
<comment type="cofactor">
    <cofactor evidence="2">
        <name>Mg(2+)</name>
        <dbReference type="ChEBI" id="CHEBI:18420"/>
    </cofactor>
</comment>
<evidence type="ECO:0000256" key="6">
    <source>
        <dbReference type="ARBA" id="ARBA00022490"/>
    </source>
</evidence>
<dbReference type="GO" id="GO:0005737">
    <property type="term" value="C:cytoplasm"/>
    <property type="evidence" value="ECO:0007669"/>
    <property type="project" value="UniProtKB-SubCell"/>
</dbReference>
<dbReference type="AlphaFoldDB" id="A0A2I1N9Y2"/>
<dbReference type="InterPro" id="IPR001352">
    <property type="entry name" value="RNase_HII/HIII"/>
</dbReference>
<comment type="caution">
    <text evidence="15">The sequence shown here is derived from an EMBL/GenBank/DDBJ whole genome shotgun (WGS) entry which is preliminary data.</text>
</comment>
<evidence type="ECO:0000256" key="11">
    <source>
        <dbReference type="ARBA" id="ARBA00023211"/>
    </source>
</evidence>
<dbReference type="Pfam" id="PF01351">
    <property type="entry name" value="RNase_HII"/>
    <property type="match status" value="1"/>
</dbReference>
<dbReference type="GO" id="GO:0032299">
    <property type="term" value="C:ribonuclease H2 complex"/>
    <property type="evidence" value="ECO:0007669"/>
    <property type="project" value="TreeGrafter"/>
</dbReference>
<dbReference type="GO" id="GO:0043137">
    <property type="term" value="P:DNA replication, removal of RNA primer"/>
    <property type="evidence" value="ECO:0007669"/>
    <property type="project" value="TreeGrafter"/>
</dbReference>
<feature type="binding site" evidence="12">
    <location>
        <position position="7"/>
    </location>
    <ligand>
        <name>a divalent metal cation</name>
        <dbReference type="ChEBI" id="CHEBI:60240"/>
    </ligand>
</feature>
<dbReference type="Proteomes" id="UP000234639">
    <property type="component" value="Unassembled WGS sequence"/>
</dbReference>
<evidence type="ECO:0000256" key="8">
    <source>
        <dbReference type="ARBA" id="ARBA00022723"/>
    </source>
</evidence>
<organism evidence="15 16">
    <name type="scientific">Campylobacter ureolyticus</name>
    <dbReference type="NCBI Taxonomy" id="827"/>
    <lineage>
        <taxon>Bacteria</taxon>
        <taxon>Pseudomonadati</taxon>
        <taxon>Campylobacterota</taxon>
        <taxon>Epsilonproteobacteria</taxon>
        <taxon>Campylobacterales</taxon>
        <taxon>Campylobacteraceae</taxon>
        <taxon>Campylobacter</taxon>
    </lineage>
</organism>
<evidence type="ECO:0000256" key="7">
    <source>
        <dbReference type="ARBA" id="ARBA00022722"/>
    </source>
</evidence>
<evidence type="ECO:0000256" key="10">
    <source>
        <dbReference type="ARBA" id="ARBA00022801"/>
    </source>
</evidence>
<name>A0A2I1N9Y2_9BACT</name>
<dbReference type="InterPro" id="IPR012337">
    <property type="entry name" value="RNaseH-like_sf"/>
</dbReference>
<comment type="similarity">
    <text evidence="5 13">Belongs to the RNase HII family.</text>
</comment>
<dbReference type="EMBL" id="PKHU01000004">
    <property type="protein sequence ID" value="PKZ29187.1"/>
    <property type="molecule type" value="Genomic_DNA"/>
</dbReference>
<evidence type="ECO:0000256" key="13">
    <source>
        <dbReference type="RuleBase" id="RU003515"/>
    </source>
</evidence>
<evidence type="ECO:0000256" key="1">
    <source>
        <dbReference type="ARBA" id="ARBA00000077"/>
    </source>
</evidence>
<dbReference type="Gene3D" id="3.30.420.10">
    <property type="entry name" value="Ribonuclease H-like superfamily/Ribonuclease H"/>
    <property type="match status" value="1"/>
</dbReference>
<dbReference type="RefSeq" id="WP_101637242.1">
    <property type="nucleotide sequence ID" value="NZ_PKHU01000004.1"/>
</dbReference>
<comment type="catalytic activity">
    <reaction evidence="1 12 13">
        <text>Endonucleolytic cleavage to 5'-phosphomonoester.</text>
        <dbReference type="EC" id="3.1.26.4"/>
    </reaction>
</comment>
<feature type="binding site" evidence="12">
    <location>
        <position position="8"/>
    </location>
    <ligand>
        <name>a divalent metal cation</name>
        <dbReference type="ChEBI" id="CHEBI:60240"/>
    </ligand>
</feature>
<evidence type="ECO:0000313" key="15">
    <source>
        <dbReference type="EMBL" id="PKZ29187.1"/>
    </source>
</evidence>
<feature type="domain" description="RNase H type-2" evidence="14">
    <location>
        <begin position="1"/>
        <end position="184"/>
    </location>
</feature>
<evidence type="ECO:0000313" key="16">
    <source>
        <dbReference type="Proteomes" id="UP000234639"/>
    </source>
</evidence>
<feature type="binding site" evidence="12">
    <location>
        <position position="95"/>
    </location>
    <ligand>
        <name>a divalent metal cation</name>
        <dbReference type="ChEBI" id="CHEBI:60240"/>
    </ligand>
</feature>
<protein>
    <recommendedName>
        <fullName evidence="13">Ribonuclease</fullName>
        <ecNumber evidence="13">3.1.26.4</ecNumber>
    </recommendedName>
</protein>
<dbReference type="GO" id="GO:0004523">
    <property type="term" value="F:RNA-DNA hybrid ribonuclease activity"/>
    <property type="evidence" value="ECO:0007669"/>
    <property type="project" value="UniProtKB-UniRule"/>
</dbReference>
<dbReference type="CDD" id="cd07182">
    <property type="entry name" value="RNase_HII_bacteria_HII_like"/>
    <property type="match status" value="1"/>
</dbReference>
<dbReference type="InterPro" id="IPR022898">
    <property type="entry name" value="RNase_HII"/>
</dbReference>
<dbReference type="PANTHER" id="PTHR10954">
    <property type="entry name" value="RIBONUCLEASE H2 SUBUNIT A"/>
    <property type="match status" value="1"/>
</dbReference>
<reference evidence="15 16" key="1">
    <citation type="submission" date="2017-12" db="EMBL/GenBank/DDBJ databases">
        <title>Phylogenetic diversity of female urinary microbiome.</title>
        <authorList>
            <person name="Thomas-White K."/>
            <person name="Wolfe A.J."/>
        </authorList>
    </citation>
    <scope>NUCLEOTIDE SEQUENCE [LARGE SCALE GENOMIC DNA]</scope>
    <source>
        <strain evidence="15 16">UMB0112</strain>
    </source>
</reference>
<dbReference type="GO" id="GO:0003723">
    <property type="term" value="F:RNA binding"/>
    <property type="evidence" value="ECO:0007669"/>
    <property type="project" value="UniProtKB-UniRule"/>
</dbReference>
<dbReference type="NCBIfam" id="NF000595">
    <property type="entry name" value="PRK00015.1-3"/>
    <property type="match status" value="1"/>
</dbReference>
<dbReference type="InterPro" id="IPR024567">
    <property type="entry name" value="RNase_HII/HIII_dom"/>
</dbReference>
<proteinExistence type="inferred from homology"/>
<keyword evidence="11" id="KW-0464">Manganese</keyword>
<dbReference type="SUPFAM" id="SSF53098">
    <property type="entry name" value="Ribonuclease H-like"/>
    <property type="match status" value="1"/>
</dbReference>
<dbReference type="EC" id="3.1.26.4" evidence="13"/>
<dbReference type="PROSITE" id="PS51975">
    <property type="entry name" value="RNASE_H_2"/>
    <property type="match status" value="1"/>
</dbReference>